<dbReference type="EMBL" id="ANPE02000121">
    <property type="protein sequence ID" value="EMY34312.1"/>
    <property type="molecule type" value="Genomic_DNA"/>
</dbReference>
<reference evidence="3 4" key="1">
    <citation type="journal article" date="2013" name="Genome Announc.">
        <title>Draft Genome Sequence of Arthrobacter crystallopoietes Strain BAB-32, Revealing Genes for Bioremediation.</title>
        <authorList>
            <person name="Joshi M.N."/>
            <person name="Pandit A.S."/>
            <person name="Sharma A."/>
            <person name="Pandya R.V."/>
            <person name="Desai S.M."/>
            <person name="Saxena A.K."/>
            <person name="Bagatharia S.B."/>
        </authorList>
    </citation>
    <scope>NUCLEOTIDE SEQUENCE [LARGE SCALE GENOMIC DNA]</scope>
    <source>
        <strain evidence="3 4">BAB-32</strain>
    </source>
</reference>
<dbReference type="Gene3D" id="3.40.50.1110">
    <property type="entry name" value="SGNH hydrolase"/>
    <property type="match status" value="1"/>
</dbReference>
<gene>
    <name evidence="3" type="ORF">D477_010186</name>
</gene>
<feature type="domain" description="Sialate O-acetylesterase" evidence="2">
    <location>
        <begin position="72"/>
        <end position="314"/>
    </location>
</feature>
<evidence type="ECO:0000256" key="1">
    <source>
        <dbReference type="ARBA" id="ARBA00022801"/>
    </source>
</evidence>
<dbReference type="InterPro" id="IPR036514">
    <property type="entry name" value="SGNH_hydro_sf"/>
</dbReference>
<evidence type="ECO:0000259" key="2">
    <source>
        <dbReference type="Pfam" id="PF03629"/>
    </source>
</evidence>
<keyword evidence="1" id="KW-0378">Hydrolase</keyword>
<dbReference type="InterPro" id="IPR005181">
    <property type="entry name" value="SASA"/>
</dbReference>
<accession>N1V2P2</accession>
<dbReference type="PANTHER" id="PTHR31988:SF19">
    <property type="entry name" value="9-O-ACETYL-N-ACETYLNEURAMINIC ACID DEACETYLASE-RELATED"/>
    <property type="match status" value="1"/>
</dbReference>
<protein>
    <recommendedName>
        <fullName evidence="2">Sialate O-acetylesterase domain-containing protein</fullName>
    </recommendedName>
</protein>
<comment type="caution">
    <text evidence="3">The sequence shown here is derived from an EMBL/GenBank/DDBJ whole genome shotgun (WGS) entry which is preliminary data.</text>
</comment>
<organism evidence="3 4">
    <name type="scientific">Arthrobacter crystallopoietes BAB-32</name>
    <dbReference type="NCBI Taxonomy" id="1246476"/>
    <lineage>
        <taxon>Bacteria</taxon>
        <taxon>Bacillati</taxon>
        <taxon>Actinomycetota</taxon>
        <taxon>Actinomycetes</taxon>
        <taxon>Micrococcales</taxon>
        <taxon>Micrococcaceae</taxon>
        <taxon>Crystallibacter</taxon>
    </lineage>
</organism>
<proteinExistence type="predicted"/>
<dbReference type="RefSeq" id="WP_005268874.1">
    <property type="nucleotide sequence ID" value="NZ_ANPE02000121.1"/>
</dbReference>
<dbReference type="SUPFAM" id="SSF52266">
    <property type="entry name" value="SGNH hydrolase"/>
    <property type="match status" value="1"/>
</dbReference>
<dbReference type="InterPro" id="IPR052940">
    <property type="entry name" value="Carb_Esterase_6"/>
</dbReference>
<evidence type="ECO:0000313" key="3">
    <source>
        <dbReference type="EMBL" id="EMY34312.1"/>
    </source>
</evidence>
<dbReference type="Proteomes" id="UP000010729">
    <property type="component" value="Unassembled WGS sequence"/>
</dbReference>
<dbReference type="Pfam" id="PF03629">
    <property type="entry name" value="SASA"/>
    <property type="match status" value="1"/>
</dbReference>
<dbReference type="AlphaFoldDB" id="N1V2P2"/>
<evidence type="ECO:0000313" key="4">
    <source>
        <dbReference type="Proteomes" id="UP000010729"/>
    </source>
</evidence>
<keyword evidence="4" id="KW-1185">Reference proteome</keyword>
<sequence>AGAVHAAGAAPASPDSALSLDEQITRLVTDPHSSTRRALLELLDTQTIPAGSNAAPALAANGRTDPRKAGSDVVLLLGQSNMQGAGTPYDPGLDIRMDGIDQFAGSGPHAGKVLPAEDPLHHVTTYLFNGAASVGPGMEFARQFWLRQPADRRVLLVPAARGGTSFAGGADYSWDPDNTTARVNLAHRAISECKTALALNPNHRLAAILWHQGESDALPGKSARWYRNKLLQLIDLLRAEFGQVPFLVGGMVPEWVAWDRKLRGPFDAVHRAIPKDRPLTAFVEGPAGAGLPGDIIHYSAAGARELGLRYYQAFAALGTVS</sequence>
<dbReference type="GO" id="GO:0016787">
    <property type="term" value="F:hydrolase activity"/>
    <property type="evidence" value="ECO:0007669"/>
    <property type="project" value="UniProtKB-KW"/>
</dbReference>
<name>N1V2P2_9MICC</name>
<feature type="non-terminal residue" evidence="3">
    <location>
        <position position="1"/>
    </location>
</feature>
<dbReference type="PANTHER" id="PTHR31988">
    <property type="entry name" value="ESTERASE, PUTATIVE (DUF303)-RELATED"/>
    <property type="match status" value="1"/>
</dbReference>